<reference evidence="1 2" key="1">
    <citation type="submission" date="2023-07" db="EMBL/GenBank/DDBJ databases">
        <title>Sequencing the genomes of 1000 actinobacteria strains.</title>
        <authorList>
            <person name="Klenk H.-P."/>
        </authorList>
    </citation>
    <scope>NUCLEOTIDE SEQUENCE [LARGE SCALE GENOMIC DNA]</scope>
    <source>
        <strain evidence="1 2">DSM 44508</strain>
    </source>
</reference>
<gene>
    <name evidence="1" type="ORF">J2S37_002846</name>
</gene>
<evidence type="ECO:0008006" key="3">
    <source>
        <dbReference type="Google" id="ProtNLM"/>
    </source>
</evidence>
<evidence type="ECO:0000313" key="2">
    <source>
        <dbReference type="Proteomes" id="UP001183619"/>
    </source>
</evidence>
<accession>A0ABU2BEY9</accession>
<comment type="caution">
    <text evidence="1">The sequence shown here is derived from an EMBL/GenBank/DDBJ whole genome shotgun (WGS) entry which is preliminary data.</text>
</comment>
<name>A0ABU2BEY9_9CORY</name>
<organism evidence="1 2">
    <name type="scientific">Corynebacterium felinum</name>
    <dbReference type="NCBI Taxonomy" id="131318"/>
    <lineage>
        <taxon>Bacteria</taxon>
        <taxon>Bacillati</taxon>
        <taxon>Actinomycetota</taxon>
        <taxon>Actinomycetes</taxon>
        <taxon>Mycobacteriales</taxon>
        <taxon>Corynebacteriaceae</taxon>
        <taxon>Corynebacterium</taxon>
    </lineage>
</organism>
<dbReference type="Proteomes" id="UP001183619">
    <property type="component" value="Unassembled WGS sequence"/>
</dbReference>
<dbReference type="EMBL" id="JAVDYF010000001">
    <property type="protein sequence ID" value="MDR7356308.1"/>
    <property type="molecule type" value="Genomic_DNA"/>
</dbReference>
<evidence type="ECO:0000313" key="1">
    <source>
        <dbReference type="EMBL" id="MDR7356308.1"/>
    </source>
</evidence>
<proteinExistence type="predicted"/>
<keyword evidence="2" id="KW-1185">Reference proteome</keyword>
<sequence length="36" mass="4097">MSLGVFCDLLDRLMDAIHGVPELTHHTFKEIVTHYG</sequence>
<protein>
    <recommendedName>
        <fullName evidence="3">Transposase</fullName>
    </recommendedName>
</protein>